<evidence type="ECO:0000256" key="1">
    <source>
        <dbReference type="ARBA" id="ARBA00006054"/>
    </source>
</evidence>
<dbReference type="PRINTS" id="PR00086">
    <property type="entry name" value="LLDHDRGNASE"/>
</dbReference>
<accession>A0ABW9MBI8</accession>
<evidence type="ECO:0000313" key="5">
    <source>
        <dbReference type="EMBL" id="MFO3666686.1"/>
    </source>
</evidence>
<dbReference type="Pfam" id="PF00056">
    <property type="entry name" value="Ldh_1_N"/>
    <property type="match status" value="1"/>
</dbReference>
<feature type="domain" description="Lactate/malate dehydrogenase C-terminal" evidence="4">
    <location>
        <begin position="142"/>
        <end position="303"/>
    </location>
</feature>
<organism evidence="5 6">
    <name type="scientific">Anaerococcus kampingae</name>
    <dbReference type="NCBI Taxonomy" id="3115614"/>
    <lineage>
        <taxon>Bacteria</taxon>
        <taxon>Bacillati</taxon>
        <taxon>Bacillota</taxon>
        <taxon>Tissierellia</taxon>
        <taxon>Tissierellales</taxon>
        <taxon>Peptoniphilaceae</taxon>
        <taxon>Anaerococcus</taxon>
    </lineage>
</organism>
<evidence type="ECO:0000259" key="4">
    <source>
        <dbReference type="Pfam" id="PF02866"/>
    </source>
</evidence>
<keyword evidence="6" id="KW-1185">Reference proteome</keyword>
<dbReference type="SUPFAM" id="SSF56327">
    <property type="entry name" value="LDH C-terminal domain-like"/>
    <property type="match status" value="1"/>
</dbReference>
<keyword evidence="2" id="KW-0560">Oxidoreductase</keyword>
<gene>
    <name evidence="5" type="ORF">ACCQ42_02745</name>
</gene>
<comment type="caution">
    <text evidence="5">The sequence shown here is derived from an EMBL/GenBank/DDBJ whole genome shotgun (WGS) entry which is preliminary data.</text>
</comment>
<dbReference type="InterPro" id="IPR015955">
    <property type="entry name" value="Lactate_DH/Glyco_Ohase_4_C"/>
</dbReference>
<sequence>MKLGIIGSGAVGFAVGYTAARLGLVSDIKFNDKKEGLAKAQAMDIEDASSFYPHYVKMSSGSYRDMADRDIIVLATGTLDGIKDRLEEYVMYKDQVEAYVKEVVDAGFDGIFIVVSNPCDLMADLVYRVSGFEKERVIGSGTALDTTRLNTTLAKLLDIDPKDVRGVTLGEHGESQFVAWSRVAIGNMSLDEYLKANPCEFSRDEVENLVRERAWRVIDGKGHTQCGIGSTVCSIIDAIVNDKKSTILVASLLEGQYGIDDIYLSTPCVIGRKGVEKVLELELNDEEIKRIKHSEEVLKANRAKYE</sequence>
<dbReference type="Proteomes" id="UP001637994">
    <property type="component" value="Unassembled WGS sequence"/>
</dbReference>
<dbReference type="Gene3D" id="3.40.50.720">
    <property type="entry name" value="NAD(P)-binding Rossmann-like Domain"/>
    <property type="match status" value="1"/>
</dbReference>
<evidence type="ECO:0000256" key="2">
    <source>
        <dbReference type="RuleBase" id="RU003369"/>
    </source>
</evidence>
<dbReference type="PANTHER" id="PTHR43128:SF31">
    <property type="entry name" value="L-LACTATE DEHYDROGENASE"/>
    <property type="match status" value="1"/>
</dbReference>
<protein>
    <submittedName>
        <fullName evidence="5">L-lactate dehydrogenase</fullName>
    </submittedName>
</protein>
<evidence type="ECO:0000259" key="3">
    <source>
        <dbReference type="Pfam" id="PF00056"/>
    </source>
</evidence>
<feature type="domain" description="Lactate/malate dehydrogenase N-terminal" evidence="3">
    <location>
        <begin position="1"/>
        <end position="139"/>
    </location>
</feature>
<dbReference type="RefSeq" id="WP_265236141.1">
    <property type="nucleotide sequence ID" value="NZ_JBGMEF010000014.1"/>
</dbReference>
<name>A0ABW9MBI8_9FIRM</name>
<dbReference type="Pfam" id="PF02866">
    <property type="entry name" value="Ldh_1_C"/>
    <property type="match status" value="1"/>
</dbReference>
<dbReference type="InterPro" id="IPR022383">
    <property type="entry name" value="Lactate/malate_DH_C"/>
</dbReference>
<proteinExistence type="inferred from homology"/>
<dbReference type="InterPro" id="IPR036291">
    <property type="entry name" value="NAD(P)-bd_dom_sf"/>
</dbReference>
<dbReference type="InterPro" id="IPR001557">
    <property type="entry name" value="L-lactate/malate_DH"/>
</dbReference>
<dbReference type="Gene3D" id="3.90.110.10">
    <property type="entry name" value="Lactate dehydrogenase/glycoside hydrolase, family 4, C-terminal"/>
    <property type="match status" value="1"/>
</dbReference>
<dbReference type="PANTHER" id="PTHR43128">
    <property type="entry name" value="L-2-HYDROXYCARBOXYLATE DEHYDROGENASE (NAD(P)(+))"/>
    <property type="match status" value="1"/>
</dbReference>
<dbReference type="PIRSF" id="PIRSF000102">
    <property type="entry name" value="Lac_mal_DH"/>
    <property type="match status" value="1"/>
</dbReference>
<dbReference type="InterPro" id="IPR001236">
    <property type="entry name" value="Lactate/malate_DH_N"/>
</dbReference>
<dbReference type="SUPFAM" id="SSF51735">
    <property type="entry name" value="NAD(P)-binding Rossmann-fold domains"/>
    <property type="match status" value="1"/>
</dbReference>
<evidence type="ECO:0000313" key="6">
    <source>
        <dbReference type="Proteomes" id="UP001637994"/>
    </source>
</evidence>
<dbReference type="EMBL" id="JBGMEF010000014">
    <property type="protein sequence ID" value="MFO3666686.1"/>
    <property type="molecule type" value="Genomic_DNA"/>
</dbReference>
<reference evidence="5 6" key="1">
    <citation type="journal article" date="2025" name="Anaerobe">
        <title>Description of Anaerococcus kampingiae sp. nov., Anaerococcus groningensis sp. nov., Anaerococcus martiniensis sp. nov., and Anaerococcus cruorum sp. nov., isolated from human clinical specimens.</title>
        <authorList>
            <person name="Boiten K.E."/>
            <person name="Meijer J."/>
            <person name="van Wezel E.M."/>
            <person name="Veloo A.C.M."/>
        </authorList>
    </citation>
    <scope>NUCLEOTIDE SEQUENCE [LARGE SCALE GENOMIC DNA]</scope>
    <source>
        <strain evidence="5 6">ENR0874</strain>
    </source>
</reference>
<comment type="similarity">
    <text evidence="1">Belongs to the LDH/MDH superfamily. LDH family.</text>
</comment>